<name>A0ABD2AI80_VESSQ</name>
<feature type="region of interest" description="Disordered" evidence="1">
    <location>
        <begin position="74"/>
        <end position="99"/>
    </location>
</feature>
<accession>A0ABD2AI80</accession>
<protein>
    <submittedName>
        <fullName evidence="2">Uncharacterized protein</fullName>
    </submittedName>
</protein>
<dbReference type="Proteomes" id="UP001607302">
    <property type="component" value="Unassembled WGS sequence"/>
</dbReference>
<feature type="non-terminal residue" evidence="2">
    <location>
        <position position="1"/>
    </location>
</feature>
<gene>
    <name evidence="2" type="ORF">V1478_010589</name>
</gene>
<organism evidence="2 3">
    <name type="scientific">Vespula squamosa</name>
    <name type="common">Southern yellow jacket</name>
    <name type="synonym">Wasp</name>
    <dbReference type="NCBI Taxonomy" id="30214"/>
    <lineage>
        <taxon>Eukaryota</taxon>
        <taxon>Metazoa</taxon>
        <taxon>Ecdysozoa</taxon>
        <taxon>Arthropoda</taxon>
        <taxon>Hexapoda</taxon>
        <taxon>Insecta</taxon>
        <taxon>Pterygota</taxon>
        <taxon>Neoptera</taxon>
        <taxon>Endopterygota</taxon>
        <taxon>Hymenoptera</taxon>
        <taxon>Apocrita</taxon>
        <taxon>Aculeata</taxon>
        <taxon>Vespoidea</taxon>
        <taxon>Vespidae</taxon>
        <taxon>Vespinae</taxon>
        <taxon>Vespula</taxon>
    </lineage>
</organism>
<sequence>YSITIDLTVFNVDRFANSRNKCGTDPRNRSSINEIIELTPGGLEGTLCTCLVRFIHRDRIQPDETQTEIVATRAKPRLSMRTDQLNESMTMQQQHPTNL</sequence>
<evidence type="ECO:0000313" key="2">
    <source>
        <dbReference type="EMBL" id="KAL2720323.1"/>
    </source>
</evidence>
<dbReference type="AlphaFoldDB" id="A0ABD2AI80"/>
<feature type="compositionally biased region" description="Polar residues" evidence="1">
    <location>
        <begin position="81"/>
        <end position="99"/>
    </location>
</feature>
<dbReference type="EMBL" id="JAUDFV010000147">
    <property type="protein sequence ID" value="KAL2720323.1"/>
    <property type="molecule type" value="Genomic_DNA"/>
</dbReference>
<comment type="caution">
    <text evidence="2">The sequence shown here is derived from an EMBL/GenBank/DDBJ whole genome shotgun (WGS) entry which is preliminary data.</text>
</comment>
<proteinExistence type="predicted"/>
<reference evidence="2 3" key="1">
    <citation type="journal article" date="2024" name="Ann. Entomol. Soc. Am.">
        <title>Genomic analyses of the southern and eastern yellowjacket wasps (Hymenoptera: Vespidae) reveal evolutionary signatures of social life.</title>
        <authorList>
            <person name="Catto M.A."/>
            <person name="Caine P.B."/>
            <person name="Orr S.E."/>
            <person name="Hunt B.G."/>
            <person name="Goodisman M.A.D."/>
        </authorList>
    </citation>
    <scope>NUCLEOTIDE SEQUENCE [LARGE SCALE GENOMIC DNA]</scope>
    <source>
        <strain evidence="2">233</strain>
        <tissue evidence="2">Head and thorax</tissue>
    </source>
</reference>
<evidence type="ECO:0000256" key="1">
    <source>
        <dbReference type="SAM" id="MobiDB-lite"/>
    </source>
</evidence>
<keyword evidence="3" id="KW-1185">Reference proteome</keyword>
<evidence type="ECO:0000313" key="3">
    <source>
        <dbReference type="Proteomes" id="UP001607302"/>
    </source>
</evidence>